<accession>A0AAV9MUM1</accession>
<reference evidence="1 2" key="1">
    <citation type="submission" date="2023-08" db="EMBL/GenBank/DDBJ databases">
        <title>Black Yeasts Isolated from many extreme environments.</title>
        <authorList>
            <person name="Coleine C."/>
            <person name="Stajich J.E."/>
            <person name="Selbmann L."/>
        </authorList>
    </citation>
    <scope>NUCLEOTIDE SEQUENCE [LARGE SCALE GENOMIC DNA]</scope>
    <source>
        <strain evidence="1 2">CCFEE 5792</strain>
    </source>
</reference>
<name>A0AAV9MUM1_9EURO</name>
<dbReference type="RefSeq" id="XP_064700805.1">
    <property type="nucleotide sequence ID" value="XM_064853042.1"/>
</dbReference>
<sequence length="164" mass="17125">MADTFHFDAARFAATCHTLSTEKLQNNEIRFSRSKVASGFGLFYGTVATAATHGAAFPIPLYCIRACELASRKRELVRAELARRGVSPTKTTSGDVGRGFGAAWLGQLVLPFAEGLAADGAGAAGEVAAGKHVGVEAVVKETGKQIPGELVTGAVIKGHKVVRK</sequence>
<keyword evidence="2" id="KW-1185">Reference proteome</keyword>
<proteinExistence type="predicted"/>
<evidence type="ECO:0000313" key="1">
    <source>
        <dbReference type="EMBL" id="KAK5045169.1"/>
    </source>
</evidence>
<dbReference type="AlphaFoldDB" id="A0AAV9MUM1"/>
<dbReference type="GeneID" id="89977661"/>
<protein>
    <submittedName>
        <fullName evidence="1">Uncharacterized protein</fullName>
    </submittedName>
</protein>
<organism evidence="1 2">
    <name type="scientific">Exophiala bonariae</name>
    <dbReference type="NCBI Taxonomy" id="1690606"/>
    <lineage>
        <taxon>Eukaryota</taxon>
        <taxon>Fungi</taxon>
        <taxon>Dikarya</taxon>
        <taxon>Ascomycota</taxon>
        <taxon>Pezizomycotina</taxon>
        <taxon>Eurotiomycetes</taxon>
        <taxon>Chaetothyriomycetidae</taxon>
        <taxon>Chaetothyriales</taxon>
        <taxon>Herpotrichiellaceae</taxon>
        <taxon>Exophiala</taxon>
    </lineage>
</organism>
<dbReference type="EMBL" id="JAVRRD010000039">
    <property type="protein sequence ID" value="KAK5045169.1"/>
    <property type="molecule type" value="Genomic_DNA"/>
</dbReference>
<gene>
    <name evidence="1" type="ORF">LTR84_009502</name>
</gene>
<comment type="caution">
    <text evidence="1">The sequence shown here is derived from an EMBL/GenBank/DDBJ whole genome shotgun (WGS) entry which is preliminary data.</text>
</comment>
<evidence type="ECO:0000313" key="2">
    <source>
        <dbReference type="Proteomes" id="UP001358417"/>
    </source>
</evidence>
<dbReference type="Proteomes" id="UP001358417">
    <property type="component" value="Unassembled WGS sequence"/>
</dbReference>